<evidence type="ECO:0000256" key="1">
    <source>
        <dbReference type="SAM" id="SignalP"/>
    </source>
</evidence>
<sequence length="184" mass="19349">MRVIGVVAGVCAVALAMVGCGETVTGSGQPTTSAAGTPLSKEQLFDPCTLPDSVIAATGADPATKDTNPLGREPSRFRACKWMAENSDGRSGHFMMVSSTTYTLEDYRANSLFHDFVDVQIGGRAGLRSYVGNENPPVECDIAFNTSRGVVSVSTDKFVDSKTTTDPCVFATKAAEQVVSSLPK</sequence>
<dbReference type="EMBL" id="JBIAMX010000009">
    <property type="protein sequence ID" value="MFF0544399.1"/>
    <property type="molecule type" value="Genomic_DNA"/>
</dbReference>
<protein>
    <submittedName>
        <fullName evidence="2">DUF3558 domain-containing protein</fullName>
    </submittedName>
</protein>
<accession>A0ABW6PPR3</accession>
<reference evidence="2 3" key="1">
    <citation type="submission" date="2024-10" db="EMBL/GenBank/DDBJ databases">
        <title>The Natural Products Discovery Center: Release of the First 8490 Sequenced Strains for Exploring Actinobacteria Biosynthetic Diversity.</title>
        <authorList>
            <person name="Kalkreuter E."/>
            <person name="Kautsar S.A."/>
            <person name="Yang D."/>
            <person name="Bader C.D."/>
            <person name="Teijaro C.N."/>
            <person name="Fluegel L."/>
            <person name="Davis C.M."/>
            <person name="Simpson J.R."/>
            <person name="Lauterbach L."/>
            <person name="Steele A.D."/>
            <person name="Gui C."/>
            <person name="Meng S."/>
            <person name="Li G."/>
            <person name="Viehrig K."/>
            <person name="Ye F."/>
            <person name="Su P."/>
            <person name="Kiefer A.F."/>
            <person name="Nichols A."/>
            <person name="Cepeda A.J."/>
            <person name="Yan W."/>
            <person name="Fan B."/>
            <person name="Jiang Y."/>
            <person name="Adhikari A."/>
            <person name="Zheng C.-J."/>
            <person name="Schuster L."/>
            <person name="Cowan T.M."/>
            <person name="Smanski M.J."/>
            <person name="Chevrette M.G."/>
            <person name="De Carvalho L.P.S."/>
            <person name="Shen B."/>
        </authorList>
    </citation>
    <scope>NUCLEOTIDE SEQUENCE [LARGE SCALE GENOMIC DNA]</scope>
    <source>
        <strain evidence="2 3">NPDC004045</strain>
    </source>
</reference>
<comment type="caution">
    <text evidence="2">The sequence shown here is derived from an EMBL/GenBank/DDBJ whole genome shotgun (WGS) entry which is preliminary data.</text>
</comment>
<keyword evidence="1" id="KW-0732">Signal</keyword>
<organism evidence="2 3">
    <name type="scientific">Nocardia thailandica</name>
    <dbReference type="NCBI Taxonomy" id="257275"/>
    <lineage>
        <taxon>Bacteria</taxon>
        <taxon>Bacillati</taxon>
        <taxon>Actinomycetota</taxon>
        <taxon>Actinomycetes</taxon>
        <taxon>Mycobacteriales</taxon>
        <taxon>Nocardiaceae</taxon>
        <taxon>Nocardia</taxon>
    </lineage>
</organism>
<dbReference type="InterPro" id="IPR024520">
    <property type="entry name" value="DUF3558"/>
</dbReference>
<dbReference type="Pfam" id="PF12079">
    <property type="entry name" value="DUF3558"/>
    <property type="match status" value="1"/>
</dbReference>
<feature type="signal peptide" evidence="1">
    <location>
        <begin position="1"/>
        <end position="16"/>
    </location>
</feature>
<evidence type="ECO:0000313" key="2">
    <source>
        <dbReference type="EMBL" id="MFF0544399.1"/>
    </source>
</evidence>
<evidence type="ECO:0000313" key="3">
    <source>
        <dbReference type="Proteomes" id="UP001601444"/>
    </source>
</evidence>
<keyword evidence="3" id="KW-1185">Reference proteome</keyword>
<name>A0ABW6PPR3_9NOCA</name>
<gene>
    <name evidence="2" type="ORF">ACFYTF_16330</name>
</gene>
<dbReference type="Proteomes" id="UP001601444">
    <property type="component" value="Unassembled WGS sequence"/>
</dbReference>
<dbReference type="RefSeq" id="WP_387700967.1">
    <property type="nucleotide sequence ID" value="NZ_JBIAMX010000009.1"/>
</dbReference>
<feature type="chain" id="PRO_5046126988" evidence="1">
    <location>
        <begin position="17"/>
        <end position="184"/>
    </location>
</feature>
<dbReference type="PROSITE" id="PS51257">
    <property type="entry name" value="PROKAR_LIPOPROTEIN"/>
    <property type="match status" value="1"/>
</dbReference>
<proteinExistence type="predicted"/>